<evidence type="ECO:0000256" key="1">
    <source>
        <dbReference type="ARBA" id="ARBA00023125"/>
    </source>
</evidence>
<sequence length="120" mass="13161">MSYAATDHLPPIHPGEILKDELDALSMSARKFAEHIRVPPNAVTAILNCERGVTAQMALRLGQAFGTGPGYWMRLQDIYEEKRAREELGGVLEGIELLEAVGQSKTPTTSTVTPHFDQSN</sequence>
<dbReference type="NCBIfam" id="TIGR02607">
    <property type="entry name" value="antidote_HigA"/>
    <property type="match status" value="1"/>
</dbReference>
<dbReference type="Proteomes" id="UP000182983">
    <property type="component" value="Unassembled WGS sequence"/>
</dbReference>
<evidence type="ECO:0000313" key="4">
    <source>
        <dbReference type="Proteomes" id="UP000182983"/>
    </source>
</evidence>
<proteinExistence type="predicted"/>
<dbReference type="PROSITE" id="PS50943">
    <property type="entry name" value="HTH_CROC1"/>
    <property type="match status" value="1"/>
</dbReference>
<dbReference type="GO" id="GO:0003677">
    <property type="term" value="F:DNA binding"/>
    <property type="evidence" value="ECO:0007669"/>
    <property type="project" value="UniProtKB-KW"/>
</dbReference>
<dbReference type="PANTHER" id="PTHR36924:SF1">
    <property type="entry name" value="ANTITOXIN HIGA-1"/>
    <property type="match status" value="1"/>
</dbReference>
<dbReference type="CDD" id="cd00093">
    <property type="entry name" value="HTH_XRE"/>
    <property type="match status" value="1"/>
</dbReference>
<dbReference type="OrthoDB" id="3174593at2"/>
<dbReference type="InterPro" id="IPR001387">
    <property type="entry name" value="Cro/C1-type_HTH"/>
</dbReference>
<keyword evidence="4" id="KW-1185">Reference proteome</keyword>
<dbReference type="PANTHER" id="PTHR36924">
    <property type="entry name" value="ANTITOXIN HIGA-1"/>
    <property type="match status" value="1"/>
</dbReference>
<dbReference type="SUPFAM" id="SSF47413">
    <property type="entry name" value="lambda repressor-like DNA-binding domains"/>
    <property type="match status" value="1"/>
</dbReference>
<feature type="domain" description="HTH cro/C1-type" evidence="2">
    <location>
        <begin position="18"/>
        <end position="72"/>
    </location>
</feature>
<organism evidence="3 4">
    <name type="scientific">Magnetospirillum fulvum</name>
    <name type="common">Rhodospirillum fulvum</name>
    <dbReference type="NCBI Taxonomy" id="1082"/>
    <lineage>
        <taxon>Bacteria</taxon>
        <taxon>Pseudomonadati</taxon>
        <taxon>Pseudomonadota</taxon>
        <taxon>Alphaproteobacteria</taxon>
        <taxon>Rhodospirillales</taxon>
        <taxon>Rhodospirillaceae</taxon>
        <taxon>Magnetospirillum</taxon>
    </lineage>
</organism>
<accession>A0A1H6HMM7</accession>
<dbReference type="RefSeq" id="WP_074767694.1">
    <property type="nucleotide sequence ID" value="NZ_FNWO01000006.1"/>
</dbReference>
<dbReference type="InterPro" id="IPR013430">
    <property type="entry name" value="Toxin_antidote_HigA"/>
</dbReference>
<dbReference type="EMBL" id="FNWO01000006">
    <property type="protein sequence ID" value="SEH35488.1"/>
    <property type="molecule type" value="Genomic_DNA"/>
</dbReference>
<evidence type="ECO:0000259" key="2">
    <source>
        <dbReference type="PROSITE" id="PS50943"/>
    </source>
</evidence>
<dbReference type="AlphaFoldDB" id="A0A1H6HMM7"/>
<protein>
    <submittedName>
        <fullName evidence="3">Addiction module antidote protein, HigA family</fullName>
    </submittedName>
</protein>
<evidence type="ECO:0000313" key="3">
    <source>
        <dbReference type="EMBL" id="SEH35488.1"/>
    </source>
</evidence>
<dbReference type="Gene3D" id="1.10.260.40">
    <property type="entry name" value="lambda repressor-like DNA-binding domains"/>
    <property type="match status" value="1"/>
</dbReference>
<reference evidence="4" key="1">
    <citation type="submission" date="2016-10" db="EMBL/GenBank/DDBJ databases">
        <authorList>
            <person name="Varghese N."/>
            <person name="Submissions S."/>
        </authorList>
    </citation>
    <scope>NUCLEOTIDE SEQUENCE [LARGE SCALE GENOMIC DNA]</scope>
    <source>
        <strain evidence="4">DSM 13234</strain>
    </source>
</reference>
<dbReference type="InterPro" id="IPR010982">
    <property type="entry name" value="Lambda_DNA-bd_dom_sf"/>
</dbReference>
<keyword evidence="1" id="KW-0238">DNA-binding</keyword>
<gene>
    <name evidence="3" type="ORF">SAMN04244559_01785</name>
</gene>
<name>A0A1H6HMM7_MAGFU</name>